<dbReference type="EMBL" id="JAHRIO010050486">
    <property type="protein sequence ID" value="MEQ2174573.1"/>
    <property type="molecule type" value="Genomic_DNA"/>
</dbReference>
<name>A0ABV0NT36_9TELE</name>
<evidence type="ECO:0000313" key="6">
    <source>
        <dbReference type="Proteomes" id="UP001476798"/>
    </source>
</evidence>
<reference evidence="5 6" key="1">
    <citation type="submission" date="2021-06" db="EMBL/GenBank/DDBJ databases">
        <authorList>
            <person name="Palmer J.M."/>
        </authorList>
    </citation>
    <scope>NUCLEOTIDE SEQUENCE [LARGE SCALE GENOMIC DNA]</scope>
    <source>
        <strain evidence="5 6">GA_2019</strain>
        <tissue evidence="5">Muscle</tissue>
    </source>
</reference>
<keyword evidence="2" id="KW-0694">RNA-binding</keyword>
<dbReference type="PANTHER" id="PTHR13948">
    <property type="entry name" value="RNA-BINDING PROTEIN"/>
    <property type="match status" value="1"/>
</dbReference>
<dbReference type="InterPro" id="IPR000467">
    <property type="entry name" value="G_patch_dom"/>
</dbReference>
<keyword evidence="3" id="KW-0539">Nucleus</keyword>
<evidence type="ECO:0000256" key="2">
    <source>
        <dbReference type="ARBA" id="ARBA00022884"/>
    </source>
</evidence>
<dbReference type="Proteomes" id="UP001476798">
    <property type="component" value="Unassembled WGS sequence"/>
</dbReference>
<evidence type="ECO:0000256" key="3">
    <source>
        <dbReference type="ARBA" id="ARBA00023242"/>
    </source>
</evidence>
<comment type="caution">
    <text evidence="5">The sequence shown here is derived from an EMBL/GenBank/DDBJ whole genome shotgun (WGS) entry which is preliminary data.</text>
</comment>
<proteinExistence type="predicted"/>
<protein>
    <recommendedName>
        <fullName evidence="4">G-patch domain-containing protein</fullName>
    </recommendedName>
</protein>
<gene>
    <name evidence="5" type="ORF">GOODEAATRI_009236</name>
</gene>
<evidence type="ECO:0000259" key="4">
    <source>
        <dbReference type="PROSITE" id="PS50174"/>
    </source>
</evidence>
<sequence>NYEQPTKDGLTSDNIGNKMLQAMGWKEGKGLGRNQQGITAPIEVDAINLIMSGSIWQNSIHCITVNTNMCLFPPQAQLRTKGAGLGTKGTNYTLSASDTYKDAVRKAMFARFTELE</sequence>
<accession>A0ABV0NT36</accession>
<dbReference type="PROSITE" id="PS50174">
    <property type="entry name" value="G_PATCH"/>
    <property type="match status" value="1"/>
</dbReference>
<organism evidence="5 6">
    <name type="scientific">Goodea atripinnis</name>
    <dbReference type="NCBI Taxonomy" id="208336"/>
    <lineage>
        <taxon>Eukaryota</taxon>
        <taxon>Metazoa</taxon>
        <taxon>Chordata</taxon>
        <taxon>Craniata</taxon>
        <taxon>Vertebrata</taxon>
        <taxon>Euteleostomi</taxon>
        <taxon>Actinopterygii</taxon>
        <taxon>Neopterygii</taxon>
        <taxon>Teleostei</taxon>
        <taxon>Neoteleostei</taxon>
        <taxon>Acanthomorphata</taxon>
        <taxon>Ovalentaria</taxon>
        <taxon>Atherinomorphae</taxon>
        <taxon>Cyprinodontiformes</taxon>
        <taxon>Goodeidae</taxon>
        <taxon>Goodea</taxon>
    </lineage>
</organism>
<comment type="subcellular location">
    <subcellularLocation>
        <location evidence="1">Nucleus</location>
    </subcellularLocation>
</comment>
<feature type="non-terminal residue" evidence="5">
    <location>
        <position position="1"/>
    </location>
</feature>
<dbReference type="SMART" id="SM00443">
    <property type="entry name" value="G_patch"/>
    <property type="match status" value="1"/>
</dbReference>
<dbReference type="Pfam" id="PF01585">
    <property type="entry name" value="G-patch"/>
    <property type="match status" value="1"/>
</dbReference>
<evidence type="ECO:0000256" key="1">
    <source>
        <dbReference type="ARBA" id="ARBA00004123"/>
    </source>
</evidence>
<evidence type="ECO:0000313" key="5">
    <source>
        <dbReference type="EMBL" id="MEQ2174573.1"/>
    </source>
</evidence>
<dbReference type="PANTHER" id="PTHR13948:SF21">
    <property type="entry name" value="RNA-BINDING PROTEIN 5"/>
    <property type="match status" value="1"/>
</dbReference>
<keyword evidence="6" id="KW-1185">Reference proteome</keyword>
<feature type="domain" description="G-patch" evidence="4">
    <location>
        <begin position="12"/>
        <end position="90"/>
    </location>
</feature>